<dbReference type="GO" id="GO:0016020">
    <property type="term" value="C:membrane"/>
    <property type="evidence" value="ECO:0007669"/>
    <property type="project" value="UniProtKB-SubCell"/>
</dbReference>
<sequence>MTMPTESTRTEPAESTKAEELEASAPAEENEASTEADAGTKIEENDAVTEAGASTKGDTKGDTKSEGSDAGAQAEEAEEDAKAGERKAGRRISLSLRGLDRLTAAALVLVLAAALATAVVQWREASRLAAAKETEQRVRTRAAEFGQALLAYKHTDLAGARARIRGLTSADFGQSYETAFAGLAGVITKYKADATATVRDTYVNEIDGSRAKALVVLDSEVRSTAGVRRVVGTKLLLELVLEKGSWRVGALSSLEADSETMTGPDGKPQQPSGADPLAPAPKPSP</sequence>
<feature type="transmembrane region" description="Helical" evidence="4">
    <location>
        <begin position="102"/>
        <end position="122"/>
    </location>
</feature>
<dbReference type="PANTHER" id="PTHR37042:SF4">
    <property type="entry name" value="OUTER MEMBRANE PROTEIN RV1973"/>
    <property type="match status" value="1"/>
</dbReference>
<keyword evidence="6" id="KW-1185">Reference proteome</keyword>
<keyword evidence="4" id="KW-1133">Transmembrane helix</keyword>
<feature type="region of interest" description="Disordered" evidence="3">
    <location>
        <begin position="1"/>
        <end position="88"/>
    </location>
</feature>
<organism evidence="5 6">
    <name type="scientific">Actinomadura craniellae</name>
    <dbReference type="NCBI Taxonomy" id="2231787"/>
    <lineage>
        <taxon>Bacteria</taxon>
        <taxon>Bacillati</taxon>
        <taxon>Actinomycetota</taxon>
        <taxon>Actinomycetes</taxon>
        <taxon>Streptosporangiales</taxon>
        <taxon>Thermomonosporaceae</taxon>
        <taxon>Actinomadura</taxon>
    </lineage>
</organism>
<evidence type="ECO:0008006" key="7">
    <source>
        <dbReference type="Google" id="ProtNLM"/>
    </source>
</evidence>
<dbReference type="Proteomes" id="UP000251891">
    <property type="component" value="Unassembled WGS sequence"/>
</dbReference>
<name>A0A365HAY0_9ACTN</name>
<dbReference type="OrthoDB" id="3534258at2"/>
<feature type="region of interest" description="Disordered" evidence="3">
    <location>
        <begin position="255"/>
        <end position="285"/>
    </location>
</feature>
<keyword evidence="2 4" id="KW-0472">Membrane</keyword>
<evidence type="ECO:0000256" key="2">
    <source>
        <dbReference type="ARBA" id="ARBA00023136"/>
    </source>
</evidence>
<reference evidence="5 6" key="1">
    <citation type="submission" date="2018-06" db="EMBL/GenBank/DDBJ databases">
        <title>Actinomadura craniellae sp. nov. isolated from marine sponge Craniella sp.</title>
        <authorList>
            <person name="Li L."/>
            <person name="Xu Q.H."/>
            <person name="Lin H.W."/>
            <person name="Lu Y.H."/>
        </authorList>
    </citation>
    <scope>NUCLEOTIDE SEQUENCE [LARGE SCALE GENOMIC DNA]</scope>
    <source>
        <strain evidence="5 6">LHW63021</strain>
    </source>
</reference>
<dbReference type="RefSeq" id="WP_111863580.1">
    <property type="nucleotide sequence ID" value="NZ_QLYX01000002.1"/>
</dbReference>
<dbReference type="AlphaFoldDB" id="A0A365HAY0"/>
<feature type="compositionally biased region" description="Basic and acidic residues" evidence="3">
    <location>
        <begin position="8"/>
        <end position="20"/>
    </location>
</feature>
<proteinExistence type="predicted"/>
<dbReference type="PANTHER" id="PTHR37042">
    <property type="entry name" value="OUTER MEMBRANE PROTEIN RV1973"/>
    <property type="match status" value="1"/>
</dbReference>
<accession>A0A365HAY0</accession>
<keyword evidence="4" id="KW-0812">Transmembrane</keyword>
<evidence type="ECO:0000256" key="4">
    <source>
        <dbReference type="SAM" id="Phobius"/>
    </source>
</evidence>
<comment type="caution">
    <text evidence="5">The sequence shown here is derived from an EMBL/GenBank/DDBJ whole genome shotgun (WGS) entry which is preliminary data.</text>
</comment>
<evidence type="ECO:0000313" key="5">
    <source>
        <dbReference type="EMBL" id="RAY16241.1"/>
    </source>
</evidence>
<feature type="compositionally biased region" description="Basic and acidic residues" evidence="3">
    <location>
        <begin position="57"/>
        <end position="67"/>
    </location>
</feature>
<dbReference type="EMBL" id="QLYX01000002">
    <property type="protein sequence ID" value="RAY16241.1"/>
    <property type="molecule type" value="Genomic_DNA"/>
</dbReference>
<comment type="subcellular location">
    <subcellularLocation>
        <location evidence="1">Membrane</location>
    </subcellularLocation>
</comment>
<evidence type="ECO:0000256" key="1">
    <source>
        <dbReference type="ARBA" id="ARBA00004370"/>
    </source>
</evidence>
<gene>
    <name evidence="5" type="ORF">DPM19_04900</name>
</gene>
<evidence type="ECO:0000313" key="6">
    <source>
        <dbReference type="Proteomes" id="UP000251891"/>
    </source>
</evidence>
<protein>
    <recommendedName>
        <fullName evidence="7">Mce-associated membrane protein</fullName>
    </recommendedName>
</protein>
<evidence type="ECO:0000256" key="3">
    <source>
        <dbReference type="SAM" id="MobiDB-lite"/>
    </source>
</evidence>